<reference evidence="2 3" key="1">
    <citation type="journal article" date="2019" name="Proc. Natl. Acad. Sci. U.S.A.">
        <title>Regulatory changes in pterin and carotenoid genes underlie balanced color polymorphisms in the wall lizard.</title>
        <authorList>
            <person name="Andrade P."/>
            <person name="Pinho C."/>
            <person name="Perez I de Lanuza G."/>
            <person name="Afonso S."/>
            <person name="Brejcha J."/>
            <person name="Rubin C.J."/>
            <person name="Wallerman O."/>
            <person name="Pereira P."/>
            <person name="Sabatino S.J."/>
            <person name="Bellati A."/>
            <person name="Pellitteri-Rosa D."/>
            <person name="Bosakova Z."/>
            <person name="Bunikis I."/>
            <person name="Carretero M.A."/>
            <person name="Feiner N."/>
            <person name="Marsik P."/>
            <person name="Pauperio F."/>
            <person name="Salvi D."/>
            <person name="Soler L."/>
            <person name="While G.M."/>
            <person name="Uller T."/>
            <person name="Font E."/>
            <person name="Andersson L."/>
            <person name="Carneiro M."/>
        </authorList>
    </citation>
    <scope>NUCLEOTIDE SEQUENCE</scope>
</reference>
<dbReference type="PANTHER" id="PTHR47027:SF30">
    <property type="entry name" value="THAP-TYPE DOMAIN-CONTAINING PROTEIN"/>
    <property type="match status" value="1"/>
</dbReference>
<dbReference type="Gene3D" id="3.60.10.10">
    <property type="entry name" value="Endonuclease/exonuclease/phosphatase"/>
    <property type="match status" value="1"/>
</dbReference>
<reference evidence="2" key="3">
    <citation type="submission" date="2025-09" db="UniProtKB">
        <authorList>
            <consortium name="Ensembl"/>
        </authorList>
    </citation>
    <scope>IDENTIFICATION</scope>
</reference>
<dbReference type="SUPFAM" id="SSF56672">
    <property type="entry name" value="DNA/RNA polymerases"/>
    <property type="match status" value="1"/>
</dbReference>
<dbReference type="Ensembl" id="ENSPMRT00000000238.1">
    <property type="protein sequence ID" value="ENSPMRP00000000228.1"/>
    <property type="gene ID" value="ENSPMRG00000000162.1"/>
</dbReference>
<dbReference type="OMA" id="NANDEHW"/>
<dbReference type="InterPro" id="IPR036691">
    <property type="entry name" value="Endo/exonu/phosph_ase_sf"/>
</dbReference>
<reference evidence="2" key="2">
    <citation type="submission" date="2025-08" db="UniProtKB">
        <authorList>
            <consortium name="Ensembl"/>
        </authorList>
    </citation>
    <scope>IDENTIFICATION</scope>
</reference>
<proteinExistence type="predicted"/>
<evidence type="ECO:0000259" key="1">
    <source>
        <dbReference type="PROSITE" id="PS50878"/>
    </source>
</evidence>
<dbReference type="InterPro" id="IPR005135">
    <property type="entry name" value="Endo/exonuclease/phosphatase"/>
</dbReference>
<sequence length="1110" mass="126858">MDKDVLTYVSQFKIILLQETWMQNPFELHNYFAFHSCASIGPKGGRPAGGLSTFVSADLGTSPIQLKIDKKWILAVKIFSTHFKIICINVYIHPLMKQTDLKNIWNELEDCILLVSNKFPSASLIIGGDFNARLGHSDEQLINESGMGPLNANDEHWPIFRRHSLDPVTNFAGTCLFLMALRLNLVILNGLSSGDSPGQFTYWSGLRHSVIDYILVSQELFDEYIEFTVDIRTESDHLPLNLKRTEFWEPSRCGLAPQTPDPNAPQQIGRSRIKWSPYVNNNFSIWTQSMEGQLLWADLTSNETEETSPIDHYNTLIRKLQPLLSRLGRPNHNEPLTNKKWFDRECVQAKLILRECFKIFQQNPNPITKLELQLKKKNYKELLKTKKRTADSLIWQALIKASIEKDNTNFWKIISSQTKAPNEGTIIPANSWEEHYKVLFREHRPSALLNIPLDNDTPWPPTSETEITSLILQMKSGKAPGSDFIVAELLKAQINWWAPVLANLFSYIDKTIEIPKDWGLAIIVPIFKKGNPSDPSNYRPISLLNVICKLYAKHLCLKLCEWLDHNDLLEIEQAGFTSGRSTIDHCLVLDYFVYKYVKHWKKSLYAAFVDLKAAFDSVSRGRLWAKLANMGINRRLLLLMIKLHENNTLQIRLAQDGRLSREIPVQRGVRQGCLLAPFLFNIYVNSLITCCREIETHPPVFSNGRKVPVLMYADDAVLLSQTKVGLKRALGKFSDQCNTELLTINFAKTKIVHFNRSFRKDNWSVKGNTIEQTKTFQYLGITFSYNAKLSTHLTTSAISAERSANAILRLFRRKGAGFLPMALKVFQAKSLAQLLYGSQISPSANLKTLETVQSKFLRSLFATPKCTPNAVLRQEAGLPRVELKVWEQAISLWLKIHYNPKGLLPCFLAAVPYPPWLMQITNKIKQIGLNPENLFIGTLNKAKAIIIQRLYDVELQQEDTLLPEAYRCLKACPNFAAAPYLTNITNEAYRWAFSRPRFETMPSAVLYGKFTRVPMHARLCPCMSNKVESVTHILLFCELYSEERVQLILPLLLKFIPLQHYLESSPEFLRKYLLEDSSSLISYEVAKFCTLVIRKRKSLLLNGTLRSSLV</sequence>
<dbReference type="PANTHER" id="PTHR47027">
    <property type="entry name" value="REVERSE TRANSCRIPTASE DOMAIN-CONTAINING PROTEIN"/>
    <property type="match status" value="1"/>
</dbReference>
<dbReference type="Proteomes" id="UP000472272">
    <property type="component" value="Chromosome 1"/>
</dbReference>
<dbReference type="SUPFAM" id="SSF56219">
    <property type="entry name" value="DNase I-like"/>
    <property type="match status" value="1"/>
</dbReference>
<dbReference type="GeneTree" id="ENSGT01120000271821"/>
<accession>A0A670HKT6</accession>
<keyword evidence="3" id="KW-1185">Reference proteome</keyword>
<dbReference type="PROSITE" id="PS50878">
    <property type="entry name" value="RT_POL"/>
    <property type="match status" value="1"/>
</dbReference>
<dbReference type="GO" id="GO:0003824">
    <property type="term" value="F:catalytic activity"/>
    <property type="evidence" value="ECO:0007669"/>
    <property type="project" value="InterPro"/>
</dbReference>
<dbReference type="InterPro" id="IPR043502">
    <property type="entry name" value="DNA/RNA_pol_sf"/>
</dbReference>
<dbReference type="AlphaFoldDB" id="A0A670HKT6"/>
<name>A0A670HKT6_PODMU</name>
<dbReference type="CDD" id="cd01650">
    <property type="entry name" value="RT_nLTR_like"/>
    <property type="match status" value="1"/>
</dbReference>
<evidence type="ECO:0000313" key="2">
    <source>
        <dbReference type="Ensembl" id="ENSPMRP00000000228.1"/>
    </source>
</evidence>
<dbReference type="InterPro" id="IPR000477">
    <property type="entry name" value="RT_dom"/>
</dbReference>
<feature type="domain" description="Reverse transcriptase" evidence="1">
    <location>
        <begin position="507"/>
        <end position="783"/>
    </location>
</feature>
<dbReference type="Pfam" id="PF03372">
    <property type="entry name" value="Exo_endo_phos"/>
    <property type="match status" value="1"/>
</dbReference>
<dbReference type="Pfam" id="PF00078">
    <property type="entry name" value="RVT_1"/>
    <property type="match status" value="1"/>
</dbReference>
<evidence type="ECO:0000313" key="3">
    <source>
        <dbReference type="Proteomes" id="UP000472272"/>
    </source>
</evidence>
<protein>
    <recommendedName>
        <fullName evidence="1">Reverse transcriptase domain-containing protein</fullName>
    </recommendedName>
</protein>
<organism evidence="2 3">
    <name type="scientific">Podarcis muralis</name>
    <name type="common">Wall lizard</name>
    <name type="synonym">Lacerta muralis</name>
    <dbReference type="NCBI Taxonomy" id="64176"/>
    <lineage>
        <taxon>Eukaryota</taxon>
        <taxon>Metazoa</taxon>
        <taxon>Chordata</taxon>
        <taxon>Craniata</taxon>
        <taxon>Vertebrata</taxon>
        <taxon>Euteleostomi</taxon>
        <taxon>Lepidosauria</taxon>
        <taxon>Squamata</taxon>
        <taxon>Bifurcata</taxon>
        <taxon>Unidentata</taxon>
        <taxon>Episquamata</taxon>
        <taxon>Laterata</taxon>
        <taxon>Lacertibaenia</taxon>
        <taxon>Lacertidae</taxon>
        <taxon>Podarcis</taxon>
    </lineage>
</organism>